<dbReference type="PATRIC" id="fig|766140.3.peg.176"/>
<accession>I6EXN8</accession>
<feature type="chain" id="PRO_5003704570" evidence="1">
    <location>
        <begin position="27"/>
        <end position="66"/>
    </location>
</feature>
<evidence type="ECO:0000256" key="1">
    <source>
        <dbReference type="SAM" id="SignalP"/>
    </source>
</evidence>
<dbReference type="EMBL" id="AKNB01000146">
    <property type="protein sequence ID" value="EIQ48780.1"/>
    <property type="molecule type" value="Genomic_DNA"/>
</dbReference>
<name>I6EXN8_SHIBO</name>
<protein>
    <submittedName>
        <fullName evidence="2">Uncharacterized protein</fullName>
    </submittedName>
</protein>
<dbReference type="InterPro" id="IPR021844">
    <property type="entry name" value="Integr_conj_element_PFL4704"/>
</dbReference>
<proteinExistence type="predicted"/>
<comment type="caution">
    <text evidence="2">The sequence shown here is derived from an EMBL/GenBank/DDBJ whole genome shotgun (WGS) entry which is preliminary data.</text>
</comment>
<keyword evidence="1" id="KW-0732">Signal</keyword>
<reference evidence="2 3" key="1">
    <citation type="submission" date="2012-03" db="EMBL/GenBank/DDBJ databases">
        <authorList>
            <person name="Rasko D."/>
            <person name="Redman J."/>
            <person name="Daugherty S.C."/>
            <person name="Tallon L."/>
            <person name="Sadzewicz L."/>
            <person name="Jones K."/>
            <person name="Santana-Cruz I."/>
            <person name="Liu X."/>
        </authorList>
    </citation>
    <scope>NUCLEOTIDE SEQUENCE [LARGE SCALE GENOMIC DNA]</scope>
    <source>
        <strain evidence="2 3">4444-74</strain>
    </source>
</reference>
<dbReference type="Proteomes" id="UP000004199">
    <property type="component" value="Unassembled WGS sequence"/>
</dbReference>
<feature type="signal peptide" evidence="1">
    <location>
        <begin position="1"/>
        <end position="26"/>
    </location>
</feature>
<gene>
    <name evidence="2" type="ORF">SB444474_5589</name>
</gene>
<evidence type="ECO:0000313" key="3">
    <source>
        <dbReference type="Proteomes" id="UP000004199"/>
    </source>
</evidence>
<sequence length="66" mass="7311">MAVTVRHFLRNGLMALPLLISPFALHADELMKWERIPLSVPLKVGQERVIFADKKCAGGIPAGTER</sequence>
<evidence type="ECO:0000313" key="2">
    <source>
        <dbReference type="EMBL" id="EIQ48780.1"/>
    </source>
</evidence>
<dbReference type="Pfam" id="PF11920">
    <property type="entry name" value="DUF3438"/>
    <property type="match status" value="1"/>
</dbReference>
<dbReference type="AlphaFoldDB" id="I6EXN8"/>
<organism evidence="2 3">
    <name type="scientific">Shigella boydii 4444-74</name>
    <dbReference type="NCBI Taxonomy" id="766140"/>
    <lineage>
        <taxon>Bacteria</taxon>
        <taxon>Pseudomonadati</taxon>
        <taxon>Pseudomonadota</taxon>
        <taxon>Gammaproteobacteria</taxon>
        <taxon>Enterobacterales</taxon>
        <taxon>Enterobacteriaceae</taxon>
        <taxon>Shigella</taxon>
    </lineage>
</organism>